<dbReference type="AlphaFoldDB" id="A0AA41W9W0"/>
<sequence>MLNKLAHIALHKGPSVLRYPIQHVPFALQKKPIDAILNRFLKEAIDDGDLEFLEQRWLCIQVSDLDFGIDISVVNNVIVSRASNAHTTADVTFTGNSKDLLILATRYEDPDALFFQRRLQINGNTELGLGIKNVIDGLDWEKLPAFVLKSLEVGTQLLQRSEQYQQSLTSQTLNETQQSSR</sequence>
<dbReference type="Proteomes" id="UP001165393">
    <property type="component" value="Unassembled WGS sequence"/>
</dbReference>
<name>A0AA41W9W0_9GAMM</name>
<gene>
    <name evidence="1" type="primary">ubiT</name>
    <name evidence="3" type="ORF">NAF29_13890</name>
</gene>
<dbReference type="InterPro" id="IPR016830">
    <property type="entry name" value="UbiT"/>
</dbReference>
<dbReference type="PIRSF" id="PIRSF025550">
    <property type="entry name" value="UCP025550_lpd_carrier"/>
    <property type="match status" value="1"/>
</dbReference>
<evidence type="ECO:0000313" key="4">
    <source>
        <dbReference type="Proteomes" id="UP001165393"/>
    </source>
</evidence>
<comment type="similarity">
    <text evidence="1">Belongs to the UbiT family.</text>
</comment>
<organism evidence="3 4">
    <name type="scientific">Echinimonas agarilytica</name>
    <dbReference type="NCBI Taxonomy" id="1215918"/>
    <lineage>
        <taxon>Bacteria</taxon>
        <taxon>Pseudomonadati</taxon>
        <taxon>Pseudomonadota</taxon>
        <taxon>Gammaproteobacteria</taxon>
        <taxon>Alteromonadales</taxon>
        <taxon>Echinimonadaceae</taxon>
        <taxon>Echinimonas</taxon>
    </lineage>
</organism>
<comment type="caution">
    <text evidence="3">The sequence shown here is derived from an EMBL/GenBank/DDBJ whole genome shotgun (WGS) entry which is preliminary data.</text>
</comment>
<keyword evidence="1" id="KW-0831">Ubiquinone biosynthesis</keyword>
<dbReference type="RefSeq" id="WP_251262233.1">
    <property type="nucleotide sequence ID" value="NZ_JAMQGP010000007.1"/>
</dbReference>
<dbReference type="InterPro" id="IPR036527">
    <property type="entry name" value="SCP2_sterol-bd_dom_sf"/>
</dbReference>
<evidence type="ECO:0000259" key="2">
    <source>
        <dbReference type="Pfam" id="PF02036"/>
    </source>
</evidence>
<comment type="pathway">
    <text evidence="1">Cofactor biosynthesis; ubiquinone biosynthesis.</text>
</comment>
<feature type="domain" description="SCP2" evidence="2">
    <location>
        <begin position="37"/>
        <end position="136"/>
    </location>
</feature>
<evidence type="ECO:0000256" key="1">
    <source>
        <dbReference type="HAMAP-Rule" id="MF_02231"/>
    </source>
</evidence>
<dbReference type="Pfam" id="PF02036">
    <property type="entry name" value="SCP2"/>
    <property type="match status" value="1"/>
</dbReference>
<dbReference type="GO" id="GO:0006744">
    <property type="term" value="P:ubiquinone biosynthetic process"/>
    <property type="evidence" value="ECO:0007669"/>
    <property type="project" value="UniProtKB-UniRule"/>
</dbReference>
<proteinExistence type="inferred from homology"/>
<dbReference type="HAMAP" id="MF_02231">
    <property type="entry name" value="UbiT"/>
    <property type="match status" value="1"/>
</dbReference>
<comment type="function">
    <text evidence="1">Required for O(2)-independent ubiquinone (coenzyme Q) biosynthesis. Likely functions as an accessory factor.</text>
</comment>
<dbReference type="InterPro" id="IPR003033">
    <property type="entry name" value="SCP2_sterol-bd_dom"/>
</dbReference>
<evidence type="ECO:0000313" key="3">
    <source>
        <dbReference type="EMBL" id="MCM2680751.1"/>
    </source>
</evidence>
<dbReference type="SUPFAM" id="SSF55718">
    <property type="entry name" value="SCP-like"/>
    <property type="match status" value="1"/>
</dbReference>
<dbReference type="Gene3D" id="3.30.1050.10">
    <property type="entry name" value="SCP2 sterol-binding domain"/>
    <property type="match status" value="1"/>
</dbReference>
<dbReference type="EMBL" id="JAMQGP010000007">
    <property type="protein sequence ID" value="MCM2680751.1"/>
    <property type="molecule type" value="Genomic_DNA"/>
</dbReference>
<keyword evidence="4" id="KW-1185">Reference proteome</keyword>
<accession>A0AA41W9W0</accession>
<reference evidence="3 4" key="1">
    <citation type="journal article" date="2013" name="Antonie Van Leeuwenhoek">
        <title>Echinimonas agarilytica gen. nov., sp. nov., a new gammaproteobacterium isolated from the sea urchin Strongylocentrotus intermedius.</title>
        <authorList>
            <person name="Nedashkovskaya O.I."/>
            <person name="Stenkova A.M."/>
            <person name="Zhukova N.V."/>
            <person name="Van Trappen S."/>
            <person name="Lee J.S."/>
            <person name="Kim S.B."/>
        </authorList>
    </citation>
    <scope>NUCLEOTIDE SEQUENCE [LARGE SCALE GENOMIC DNA]</scope>
    <source>
        <strain evidence="3 4">KMM 6351</strain>
    </source>
</reference>
<protein>
    <recommendedName>
        <fullName evidence="1">Ubiquinone biosynthesis accessory factor UbiT</fullName>
    </recommendedName>
</protein>